<dbReference type="EMBL" id="CP042262">
    <property type="protein sequence ID" value="QDY70534.1"/>
    <property type="molecule type" value="Genomic_DNA"/>
</dbReference>
<sequence length="266" mass="29707">MNKTAIWDCHVHVIGNPNKYPLNPDRNYDPPLATVDNLVNHLDVLNINRAVIVQPSVYGFDNSCLLDALDELNDRCVGVAVPSPQSSLQDLAALDRSGVCGVRCNLINPGGLKLEQTRAWWSWMKDNGWHLQIQVNAAQPEIEDLLDQPDAPQLVIDHMGFPPKGLAASAMQSLTRLVANHRAYVKLSAPYRISALPPPHQDALAIATMLLQTAPERCLFATDWPHTELTMAPMADSEWQKIIRDIAGRDWIRIHRAASYLYSRDI</sequence>
<dbReference type="InterPro" id="IPR052358">
    <property type="entry name" value="Aro_Compnd_Degr_Hydrolases"/>
</dbReference>
<feature type="domain" description="Amidohydrolase-related" evidence="1">
    <location>
        <begin position="7"/>
        <end position="233"/>
    </location>
</feature>
<accession>A0A5B8IXS3</accession>
<dbReference type="AlphaFoldDB" id="A0A5B8IXS3"/>
<keyword evidence="3" id="KW-1185">Reference proteome</keyword>
<keyword evidence="2" id="KW-0614">Plasmid</keyword>
<protein>
    <submittedName>
        <fullName evidence="2">Amidohydrolase family protein</fullName>
    </submittedName>
</protein>
<evidence type="ECO:0000313" key="3">
    <source>
        <dbReference type="Proteomes" id="UP000318483"/>
    </source>
</evidence>
<name>A0A5B8IXS3_9RHOB</name>
<dbReference type="RefSeq" id="WP_146365952.1">
    <property type="nucleotide sequence ID" value="NZ_CP042262.1"/>
</dbReference>
<gene>
    <name evidence="2" type="ORF">FPZ52_12580</name>
</gene>
<organism evidence="2 3">
    <name type="scientific">Qingshengfaniella alkalisoli</name>
    <dbReference type="NCBI Taxonomy" id="2599296"/>
    <lineage>
        <taxon>Bacteria</taxon>
        <taxon>Pseudomonadati</taxon>
        <taxon>Pseudomonadota</taxon>
        <taxon>Alphaproteobacteria</taxon>
        <taxon>Rhodobacterales</taxon>
        <taxon>Paracoccaceae</taxon>
        <taxon>Qingshengfaniella</taxon>
    </lineage>
</organism>
<evidence type="ECO:0000313" key="2">
    <source>
        <dbReference type="EMBL" id="QDY70534.1"/>
    </source>
</evidence>
<keyword evidence="2" id="KW-0378">Hydrolase</keyword>
<dbReference type="Pfam" id="PF04909">
    <property type="entry name" value="Amidohydro_2"/>
    <property type="match status" value="1"/>
</dbReference>
<dbReference type="Proteomes" id="UP000318483">
    <property type="component" value="Plasmid unnamed1"/>
</dbReference>
<dbReference type="PANTHER" id="PTHR35563:SF2">
    <property type="entry name" value="BARREL METAL-DEPENDENT HYDROLASE, PUTATIVE (AFU_ORTHOLOGUE AFUA_1G16240)-RELATED"/>
    <property type="match status" value="1"/>
</dbReference>
<dbReference type="Gene3D" id="3.20.20.140">
    <property type="entry name" value="Metal-dependent hydrolases"/>
    <property type="match status" value="1"/>
</dbReference>
<dbReference type="InterPro" id="IPR006680">
    <property type="entry name" value="Amidohydro-rel"/>
</dbReference>
<evidence type="ECO:0000259" key="1">
    <source>
        <dbReference type="Pfam" id="PF04909"/>
    </source>
</evidence>
<dbReference type="InterPro" id="IPR032466">
    <property type="entry name" value="Metal_Hydrolase"/>
</dbReference>
<dbReference type="KEGG" id="lit:FPZ52_12580"/>
<dbReference type="GO" id="GO:0016787">
    <property type="term" value="F:hydrolase activity"/>
    <property type="evidence" value="ECO:0007669"/>
    <property type="project" value="UniProtKB-KW"/>
</dbReference>
<dbReference type="OrthoDB" id="9787654at2"/>
<dbReference type="SUPFAM" id="SSF51556">
    <property type="entry name" value="Metallo-dependent hydrolases"/>
    <property type="match status" value="1"/>
</dbReference>
<geneLocation type="plasmid" evidence="2 3">
    <name>unnamed1</name>
</geneLocation>
<dbReference type="PANTHER" id="PTHR35563">
    <property type="entry name" value="BARREL METAL-DEPENDENT HYDROLASE, PUTATIVE (AFU_ORTHOLOGUE AFUA_1G16240)-RELATED"/>
    <property type="match status" value="1"/>
</dbReference>
<reference evidence="2 3" key="1">
    <citation type="submission" date="2019-07" db="EMBL/GenBank/DDBJ databases">
        <title>Litoreibacter alkalisoli sp. nov., isolated from saline-alkaline soil.</title>
        <authorList>
            <person name="Wang S."/>
            <person name="Xu L."/>
            <person name="Xing Y.-T."/>
            <person name="Sun J.-Q."/>
        </authorList>
    </citation>
    <scope>NUCLEOTIDE SEQUENCE [LARGE SCALE GENOMIC DNA]</scope>
    <source>
        <strain evidence="2 3">LN3S51</strain>
        <plasmid evidence="2 3">unnamed1</plasmid>
    </source>
</reference>
<proteinExistence type="predicted"/>